<sequence length="56" mass="6942">MAMHWIYWGKLYNTKFQARCLQERLEQDAWIYGYDTPYEVEVFRSRKGKYGVRFVL</sequence>
<protein>
    <submittedName>
        <fullName evidence="1">Uncharacterized protein</fullName>
    </submittedName>
</protein>
<gene>
    <name evidence="1" type="ORF">WJ0W_002503</name>
</gene>
<dbReference type="EMBL" id="CALYLO010000003">
    <property type="protein sequence ID" value="CAH8245272.1"/>
    <property type="molecule type" value="Genomic_DNA"/>
</dbReference>
<evidence type="ECO:0000313" key="1">
    <source>
        <dbReference type="EMBL" id="CAH8245272.1"/>
    </source>
</evidence>
<proteinExistence type="predicted"/>
<dbReference type="Proteomes" id="UP001154322">
    <property type="component" value="Unassembled WGS sequence"/>
</dbReference>
<name>A0ABM9G0X6_9BACL</name>
<evidence type="ECO:0000313" key="2">
    <source>
        <dbReference type="Proteomes" id="UP001154322"/>
    </source>
</evidence>
<keyword evidence="2" id="KW-1185">Reference proteome</keyword>
<reference evidence="1" key="1">
    <citation type="submission" date="2022-06" db="EMBL/GenBank/DDBJ databases">
        <authorList>
            <person name="Dietemann V."/>
            <person name="Ory F."/>
            <person name="Dainat B."/>
            <person name="Oberhansli S."/>
        </authorList>
    </citation>
    <scope>NUCLEOTIDE SEQUENCE</scope>
    <source>
        <strain evidence="1">Ena-SAMPLE-TAB-26-04-2022-14:26:32:270-5432</strain>
    </source>
</reference>
<accession>A0ABM9G0X6</accession>
<comment type="caution">
    <text evidence="1">The sequence shown here is derived from an EMBL/GenBank/DDBJ whole genome shotgun (WGS) entry which is preliminary data.</text>
</comment>
<organism evidence="1 2">
    <name type="scientific">Paenibacillus melissococcoides</name>
    <dbReference type="NCBI Taxonomy" id="2912268"/>
    <lineage>
        <taxon>Bacteria</taxon>
        <taxon>Bacillati</taxon>
        <taxon>Bacillota</taxon>
        <taxon>Bacilli</taxon>
        <taxon>Bacillales</taxon>
        <taxon>Paenibacillaceae</taxon>
        <taxon>Paenibacillus</taxon>
    </lineage>
</organism>